<dbReference type="GO" id="GO:0032355">
    <property type="term" value="P:response to estradiol"/>
    <property type="evidence" value="ECO:0007669"/>
    <property type="project" value="TreeGrafter"/>
</dbReference>
<evidence type="ECO:0000256" key="1">
    <source>
        <dbReference type="ARBA" id="ARBA00022761"/>
    </source>
</evidence>
<gene>
    <name evidence="3" type="ORF">GDO54_016183</name>
</gene>
<accession>A0AAV2ZYW0</accession>
<dbReference type="GO" id="GO:0005319">
    <property type="term" value="F:lipid transporter activity"/>
    <property type="evidence" value="ECO:0007669"/>
    <property type="project" value="InterPro"/>
</dbReference>
<dbReference type="PANTHER" id="PTHR23345">
    <property type="entry name" value="VITELLOGENIN-RELATED"/>
    <property type="match status" value="1"/>
</dbReference>
<feature type="domain" description="Vitellinogen open beta-sheet" evidence="2">
    <location>
        <begin position="1"/>
        <end position="182"/>
    </location>
</feature>
<comment type="caution">
    <text evidence="3">The sequence shown here is derived from an EMBL/GenBank/DDBJ whole genome shotgun (WGS) entry which is preliminary data.</text>
</comment>
<sequence length="248" mass="27850">MFGQELFYQEVNKYTIENIIKVFPNGRFASIQAAVTALQRGLDIHWSKPLLSSENRLVVPTCVGLPLETSLYYSSVTRMQLKAQTQITPEPKDDLRILQLLESNIDLKTKFALSMNKDIVFNIGVNTNLIQAGMEFRTQVHIVLPVNMEANVNAGQKHFKLDFIPELPDNELFSIRSKAFAVTRNSEDLAAVKMTPIVAAGTEPNVLKQTFSPKDLSAEDTTRAEVSAKIHFLLLNMAVAVDWMATFY</sequence>
<dbReference type="InterPro" id="IPR050733">
    <property type="entry name" value="Vitellogenin/Apolipophorin"/>
</dbReference>
<name>A0AAV2ZYW0_PYXAD</name>
<dbReference type="EMBL" id="DYDO01000009">
    <property type="protein sequence ID" value="DBA17870.1"/>
    <property type="molecule type" value="Genomic_DNA"/>
</dbReference>
<evidence type="ECO:0000313" key="3">
    <source>
        <dbReference type="EMBL" id="DBA17870.1"/>
    </source>
</evidence>
<dbReference type="AlphaFoldDB" id="A0AAV2ZYW0"/>
<dbReference type="Gene3D" id="2.20.80.10">
    <property type="entry name" value="Lipovitellin-phosvitin complex, chain A, domain 4"/>
    <property type="match status" value="1"/>
</dbReference>
<dbReference type="InterPro" id="IPR015255">
    <property type="entry name" value="Vitellinogen_open_b-sht"/>
</dbReference>
<evidence type="ECO:0000259" key="2">
    <source>
        <dbReference type="SMART" id="SM01169"/>
    </source>
</evidence>
<keyword evidence="4" id="KW-1185">Reference proteome</keyword>
<proteinExistence type="predicted"/>
<evidence type="ECO:0000313" key="4">
    <source>
        <dbReference type="Proteomes" id="UP001181693"/>
    </source>
</evidence>
<dbReference type="SUPFAM" id="SSF56968">
    <property type="entry name" value="Lipovitellin-phosvitin complex, beta-sheet shell regions"/>
    <property type="match status" value="1"/>
</dbReference>
<dbReference type="SMART" id="SM01169">
    <property type="entry name" value="DUF1943"/>
    <property type="match status" value="1"/>
</dbReference>
<organism evidence="3 4">
    <name type="scientific">Pyxicephalus adspersus</name>
    <name type="common">African bullfrog</name>
    <dbReference type="NCBI Taxonomy" id="30357"/>
    <lineage>
        <taxon>Eukaryota</taxon>
        <taxon>Metazoa</taxon>
        <taxon>Chordata</taxon>
        <taxon>Craniata</taxon>
        <taxon>Vertebrata</taxon>
        <taxon>Euteleostomi</taxon>
        <taxon>Amphibia</taxon>
        <taxon>Batrachia</taxon>
        <taxon>Anura</taxon>
        <taxon>Neobatrachia</taxon>
        <taxon>Ranoidea</taxon>
        <taxon>Pyxicephalidae</taxon>
        <taxon>Pyxicephalinae</taxon>
        <taxon>Pyxicephalus</taxon>
    </lineage>
</organism>
<dbReference type="PANTHER" id="PTHR23345:SF15">
    <property type="entry name" value="VITELLOGENIN 1-RELATED"/>
    <property type="match status" value="1"/>
</dbReference>
<dbReference type="Pfam" id="PF09172">
    <property type="entry name" value="Vit_open_b-sht"/>
    <property type="match status" value="1"/>
</dbReference>
<dbReference type="GO" id="GO:0071391">
    <property type="term" value="P:cellular response to estrogen stimulus"/>
    <property type="evidence" value="ECO:0007669"/>
    <property type="project" value="TreeGrafter"/>
</dbReference>
<protein>
    <recommendedName>
        <fullName evidence="2">Vitellinogen open beta-sheet domain-containing protein</fullName>
    </recommendedName>
</protein>
<dbReference type="GO" id="GO:0045735">
    <property type="term" value="F:nutrient reservoir activity"/>
    <property type="evidence" value="ECO:0007669"/>
    <property type="project" value="UniProtKB-KW"/>
</dbReference>
<keyword evidence="1" id="KW-0758">Storage protein</keyword>
<dbReference type="InterPro" id="IPR015819">
    <property type="entry name" value="Lipid_transp_b-sht_shell"/>
</dbReference>
<dbReference type="Proteomes" id="UP001181693">
    <property type="component" value="Unassembled WGS sequence"/>
</dbReference>
<reference evidence="3" key="1">
    <citation type="thesis" date="2020" institute="ProQuest LLC" country="789 East Eisenhower Parkway, Ann Arbor, MI, USA">
        <title>Comparative Genomics and Chromosome Evolution.</title>
        <authorList>
            <person name="Mudd A.B."/>
        </authorList>
    </citation>
    <scope>NUCLEOTIDE SEQUENCE</scope>
    <source>
        <strain evidence="3">1538</strain>
        <tissue evidence="3">Blood</tissue>
    </source>
</reference>